<reference evidence="3" key="1">
    <citation type="journal article" date="2021" name="PeerJ">
        <title>Extensive microbial diversity within the chicken gut microbiome revealed by metagenomics and culture.</title>
        <authorList>
            <person name="Gilroy R."/>
            <person name="Ravi A."/>
            <person name="Getino M."/>
            <person name="Pursley I."/>
            <person name="Horton D.L."/>
            <person name="Alikhan N.F."/>
            <person name="Baker D."/>
            <person name="Gharbi K."/>
            <person name="Hall N."/>
            <person name="Watson M."/>
            <person name="Adriaenssens E.M."/>
            <person name="Foster-Nyarko E."/>
            <person name="Jarju S."/>
            <person name="Secka A."/>
            <person name="Antonio M."/>
            <person name="Oren A."/>
            <person name="Chaudhuri R.R."/>
            <person name="La Ragione R."/>
            <person name="Hildebrand F."/>
            <person name="Pallen M.J."/>
        </authorList>
    </citation>
    <scope>NUCLEOTIDE SEQUENCE</scope>
    <source>
        <strain evidence="3">ChiW4-1371</strain>
    </source>
</reference>
<evidence type="ECO:0000313" key="3">
    <source>
        <dbReference type="EMBL" id="HIZ89304.1"/>
    </source>
</evidence>
<name>A0A9D2GUC0_9BACT</name>
<feature type="binding site" evidence="2">
    <location>
        <position position="200"/>
    </location>
    <ligand>
        <name>substrate</name>
    </ligand>
</feature>
<feature type="site" description="Transition state stabilizer" evidence="2">
    <location>
        <position position="161"/>
    </location>
</feature>
<dbReference type="InterPro" id="IPR000649">
    <property type="entry name" value="IF-2B-related"/>
</dbReference>
<evidence type="ECO:0000256" key="2">
    <source>
        <dbReference type="HAMAP-Rule" id="MF_01678"/>
    </source>
</evidence>
<dbReference type="GO" id="GO:0046523">
    <property type="term" value="F:S-methyl-5-thioribose-1-phosphate isomerase activity"/>
    <property type="evidence" value="ECO:0007669"/>
    <property type="project" value="UniProtKB-UniRule"/>
</dbReference>
<dbReference type="GO" id="GO:0019509">
    <property type="term" value="P:L-methionine salvage from methylthioadenosine"/>
    <property type="evidence" value="ECO:0007669"/>
    <property type="project" value="UniProtKB-UniRule"/>
</dbReference>
<dbReference type="InterPro" id="IPR005251">
    <property type="entry name" value="IF-M1Pi"/>
</dbReference>
<dbReference type="SUPFAM" id="SSF100950">
    <property type="entry name" value="NagB/RpiA/CoA transferase-like"/>
    <property type="match status" value="1"/>
</dbReference>
<feature type="active site" description="Proton donor" evidence="2">
    <location>
        <position position="241"/>
    </location>
</feature>
<comment type="function">
    <text evidence="2">Catalyzes the interconversion of methylthioribose-1-phosphate (MTR-1-P) into methylthioribulose-1-phosphate (MTRu-1-P).</text>
</comment>
<comment type="pathway">
    <text evidence="2">Amino-acid biosynthesis; L-methionine biosynthesis via salvage pathway; L-methionine from S-methyl-5-thio-alpha-D-ribose 1-phosphate: step 1/6.</text>
</comment>
<comment type="caution">
    <text evidence="3">The sequence shown here is derived from an EMBL/GenBank/DDBJ whole genome shotgun (WGS) entry which is preliminary data.</text>
</comment>
<dbReference type="NCBIfam" id="NF004326">
    <property type="entry name" value="PRK05720.1"/>
    <property type="match status" value="1"/>
</dbReference>
<dbReference type="Gene3D" id="3.40.50.10470">
    <property type="entry name" value="Translation initiation factor eif-2b, domain 2"/>
    <property type="match status" value="1"/>
</dbReference>
<dbReference type="InterPro" id="IPR037171">
    <property type="entry name" value="NagB/RpiA_transferase-like"/>
</dbReference>
<dbReference type="AlphaFoldDB" id="A0A9D2GUC0"/>
<comment type="similarity">
    <text evidence="2">Belongs to the EIF-2B alpha/beta/delta subunits family. MtnA subfamily.</text>
</comment>
<dbReference type="FunFam" id="1.20.120.420:FF:000003">
    <property type="entry name" value="Methylthioribose-1-phosphate isomerase"/>
    <property type="match status" value="1"/>
</dbReference>
<feature type="binding site" evidence="2">
    <location>
        <begin position="50"/>
        <end position="52"/>
    </location>
    <ligand>
        <name>substrate</name>
    </ligand>
</feature>
<feature type="binding site" evidence="2">
    <location>
        <position position="93"/>
    </location>
    <ligand>
        <name>substrate</name>
    </ligand>
</feature>
<reference evidence="3" key="2">
    <citation type="submission" date="2021-04" db="EMBL/GenBank/DDBJ databases">
        <authorList>
            <person name="Gilroy R."/>
        </authorList>
    </citation>
    <scope>NUCLEOTIDE SEQUENCE</scope>
    <source>
        <strain evidence="3">ChiW4-1371</strain>
    </source>
</reference>
<organism evidence="3 4">
    <name type="scientific">Candidatus Mucispirillum faecigallinarum</name>
    <dbReference type="NCBI Taxonomy" id="2838699"/>
    <lineage>
        <taxon>Bacteria</taxon>
        <taxon>Pseudomonadati</taxon>
        <taxon>Deferribacterota</taxon>
        <taxon>Deferribacteres</taxon>
        <taxon>Deferribacterales</taxon>
        <taxon>Mucispirillaceae</taxon>
        <taxon>Mucispirillum</taxon>
    </lineage>
</organism>
<proteinExistence type="inferred from homology"/>
<dbReference type="FunFam" id="3.40.50.10470:FF:000006">
    <property type="entry name" value="Methylthioribose-1-phosphate isomerase"/>
    <property type="match status" value="1"/>
</dbReference>
<dbReference type="EMBL" id="DXAQ01000079">
    <property type="protein sequence ID" value="HIZ89304.1"/>
    <property type="molecule type" value="Genomic_DNA"/>
</dbReference>
<sequence length="359" mass="39554">MVTDKLPKAVIYKNGILSFLDQTQLPLKVVYEEQKTAEQIYDSIKRLKVRGAPAIGIAGAYGLIVSVKKYIHEPVDIFLTELKRIGEYLVSSRPTAVNLSWAVNRIINKAKSACYSTSEELWHILEQEAENIYNEDKEICKNIGRYGAELIENGSGILTHCNAGALAVSELGTALAPIYTALDMGKTFKVYADETRPLLQGARLTSYELQASGADVTLICDNMAAYAMSRGLINMVIVGCDRVAANGDTANKIGTMNVAILANYFKIPFYVACPSSTFDNMTLTGSDIVIEQRNPEEVTHFAGVQTAPDNVKVLNPAFDVTPNELITGFITEYGIIIPPYIINLENILHKGWKQNLMFK</sequence>
<keyword evidence="1 2" id="KW-0413">Isomerase</keyword>
<protein>
    <recommendedName>
        <fullName evidence="2">Methylthioribose-1-phosphate isomerase</fullName>
        <shortName evidence="2">M1Pi</shortName>
        <shortName evidence="2">MTR-1-P isomerase</shortName>
        <ecNumber evidence="2">5.3.1.23</ecNumber>
    </recommendedName>
    <alternativeName>
        <fullName evidence="2">S-methyl-5-thioribose-1-phosphate isomerase</fullName>
    </alternativeName>
</protein>
<accession>A0A9D2GUC0</accession>
<dbReference type="InterPro" id="IPR042529">
    <property type="entry name" value="IF_2B-like_C"/>
</dbReference>
<gene>
    <name evidence="2 3" type="primary">mtnA</name>
    <name evidence="3" type="ORF">H9804_05105</name>
</gene>
<dbReference type="HAMAP" id="MF_01678">
    <property type="entry name" value="Salvage_MtnA"/>
    <property type="match status" value="1"/>
</dbReference>
<evidence type="ECO:0000313" key="4">
    <source>
        <dbReference type="Proteomes" id="UP000824176"/>
    </source>
</evidence>
<dbReference type="EC" id="5.3.1.23" evidence="2"/>
<feature type="binding site" evidence="2">
    <location>
        <begin position="251"/>
        <end position="252"/>
    </location>
    <ligand>
        <name>substrate</name>
    </ligand>
</feature>
<dbReference type="PANTHER" id="PTHR43475:SF1">
    <property type="entry name" value="METHYLTHIORIBOSE-1-PHOSPHATE ISOMERASE"/>
    <property type="match status" value="1"/>
</dbReference>
<dbReference type="Proteomes" id="UP000824176">
    <property type="component" value="Unassembled WGS sequence"/>
</dbReference>
<keyword evidence="2" id="KW-0028">Amino-acid biosynthesis</keyword>
<evidence type="ECO:0000256" key="1">
    <source>
        <dbReference type="ARBA" id="ARBA00023235"/>
    </source>
</evidence>
<comment type="catalytic activity">
    <reaction evidence="2">
        <text>5-(methylsulfanyl)-alpha-D-ribose 1-phosphate = 5-(methylsulfanyl)-D-ribulose 1-phosphate</text>
        <dbReference type="Rhea" id="RHEA:19989"/>
        <dbReference type="ChEBI" id="CHEBI:58533"/>
        <dbReference type="ChEBI" id="CHEBI:58548"/>
        <dbReference type="EC" id="5.3.1.23"/>
    </reaction>
</comment>
<dbReference type="NCBIfam" id="TIGR00512">
    <property type="entry name" value="salvage_mtnA"/>
    <property type="match status" value="1"/>
</dbReference>
<keyword evidence="2" id="KW-0486">Methionine biosynthesis</keyword>
<dbReference type="InterPro" id="IPR011559">
    <property type="entry name" value="Initiation_fac_2B_a/b/d"/>
</dbReference>
<dbReference type="InterPro" id="IPR027363">
    <property type="entry name" value="M1Pi_N"/>
</dbReference>
<dbReference type="PANTHER" id="PTHR43475">
    <property type="entry name" value="METHYLTHIORIBOSE-1-PHOSPHATE ISOMERASE"/>
    <property type="match status" value="1"/>
</dbReference>
<dbReference type="Pfam" id="PF01008">
    <property type="entry name" value="IF-2B"/>
    <property type="match status" value="1"/>
</dbReference>
<dbReference type="NCBIfam" id="TIGR00524">
    <property type="entry name" value="eIF-2B_rel"/>
    <property type="match status" value="1"/>
</dbReference>
<dbReference type="Gene3D" id="1.20.120.420">
    <property type="entry name" value="translation initiation factor eif-2b, domain 1"/>
    <property type="match status" value="1"/>
</dbReference>